<evidence type="ECO:0000256" key="2">
    <source>
        <dbReference type="ARBA" id="ARBA00010480"/>
    </source>
</evidence>
<reference evidence="10" key="1">
    <citation type="submission" date="2018-05" db="EMBL/GenBank/DDBJ databases">
        <authorList>
            <person name="Lanie J.A."/>
            <person name="Ng W.-L."/>
            <person name="Kazmierczak K.M."/>
            <person name="Andrzejewski T.M."/>
            <person name="Davidsen T.M."/>
            <person name="Wayne K.J."/>
            <person name="Tettelin H."/>
            <person name="Glass J.I."/>
            <person name="Rusch D."/>
            <person name="Podicherti R."/>
            <person name="Tsui H.-C.T."/>
            <person name="Winkler M.E."/>
        </authorList>
    </citation>
    <scope>NUCLEOTIDE SEQUENCE</scope>
</reference>
<evidence type="ECO:0000256" key="3">
    <source>
        <dbReference type="ARBA" id="ARBA00012461"/>
    </source>
</evidence>
<dbReference type="CDD" id="cd02538">
    <property type="entry name" value="G1P_TT_short"/>
    <property type="match status" value="1"/>
</dbReference>
<dbReference type="InterPro" id="IPR029044">
    <property type="entry name" value="Nucleotide-diphossugar_trans"/>
</dbReference>
<dbReference type="Pfam" id="PF00483">
    <property type="entry name" value="NTP_transferase"/>
    <property type="match status" value="1"/>
</dbReference>
<dbReference type="SUPFAM" id="SSF53448">
    <property type="entry name" value="Nucleotide-diphospho-sugar transferases"/>
    <property type="match status" value="1"/>
</dbReference>
<comment type="catalytic activity">
    <reaction evidence="8">
        <text>dTTP + alpha-D-glucose 1-phosphate + H(+) = dTDP-alpha-D-glucose + diphosphate</text>
        <dbReference type="Rhea" id="RHEA:15225"/>
        <dbReference type="ChEBI" id="CHEBI:15378"/>
        <dbReference type="ChEBI" id="CHEBI:33019"/>
        <dbReference type="ChEBI" id="CHEBI:37568"/>
        <dbReference type="ChEBI" id="CHEBI:57477"/>
        <dbReference type="ChEBI" id="CHEBI:58601"/>
        <dbReference type="EC" id="2.7.7.24"/>
    </reaction>
</comment>
<dbReference type="InterPro" id="IPR005835">
    <property type="entry name" value="NTP_transferase_dom"/>
</dbReference>
<evidence type="ECO:0000256" key="4">
    <source>
        <dbReference type="ARBA" id="ARBA00022679"/>
    </source>
</evidence>
<evidence type="ECO:0000256" key="1">
    <source>
        <dbReference type="ARBA" id="ARBA00001946"/>
    </source>
</evidence>
<dbReference type="PANTHER" id="PTHR43532:SF1">
    <property type="entry name" value="GLUCOSE-1-PHOSPHATE THYMIDYLYLTRANSFERASE 1"/>
    <property type="match status" value="1"/>
</dbReference>
<proteinExistence type="inferred from homology"/>
<dbReference type="NCBIfam" id="TIGR01207">
    <property type="entry name" value="rmlA"/>
    <property type="match status" value="1"/>
</dbReference>
<gene>
    <name evidence="10" type="ORF">METZ01_LOCUS110449</name>
</gene>
<evidence type="ECO:0000256" key="5">
    <source>
        <dbReference type="ARBA" id="ARBA00022695"/>
    </source>
</evidence>
<dbReference type="EC" id="2.7.7.24" evidence="3"/>
<comment type="cofactor">
    <cofactor evidence="1">
        <name>Mg(2+)</name>
        <dbReference type="ChEBI" id="CHEBI:18420"/>
    </cofactor>
</comment>
<evidence type="ECO:0000259" key="9">
    <source>
        <dbReference type="Pfam" id="PF00483"/>
    </source>
</evidence>
<name>A0A381WYL1_9ZZZZ</name>
<feature type="domain" description="Nucleotidyl transferase" evidence="9">
    <location>
        <begin position="8"/>
        <end position="244"/>
    </location>
</feature>
<evidence type="ECO:0000256" key="8">
    <source>
        <dbReference type="ARBA" id="ARBA00049336"/>
    </source>
</evidence>
<dbReference type="AlphaFoldDB" id="A0A381WYL1"/>
<sequence>MTSTQNRKGIVLAGGSGSRLYPITKSISKQLLPVYDKPMIYYPISTLMLAGIRDILIISTPADLKLFENMLGDGAQWGINLSYESQSSPDGIAQALIIGESFIDSNHCALVLGDNIFYGATLSERLQSANENETSASVFAYHVNDPERSAVVEFNEQNKALSIEEKPKDPKSHYVVTGLYFYDSQAVDIAKSLKPSARGELEITDINNWYLEKGSLNVELLHRGFAWLDTGTHESLQEAGSFIETIQKRQGLMVSCPEEIAFRMKWIGAKELEELAQPLLKNSYGKYILSLLDE</sequence>
<dbReference type="PANTHER" id="PTHR43532">
    <property type="entry name" value="GLUCOSE-1-PHOSPHATE THYMIDYLYLTRANSFERASE"/>
    <property type="match status" value="1"/>
</dbReference>
<dbReference type="FunFam" id="3.90.550.10:FF:000023">
    <property type="entry name" value="Glucose-1-phosphate thymidylyltransferase"/>
    <property type="match status" value="1"/>
</dbReference>
<evidence type="ECO:0000256" key="7">
    <source>
        <dbReference type="ARBA" id="ARBA00022842"/>
    </source>
</evidence>
<protein>
    <recommendedName>
        <fullName evidence="3">glucose-1-phosphate thymidylyltransferase</fullName>
        <ecNumber evidence="3">2.7.7.24</ecNumber>
    </recommendedName>
</protein>
<keyword evidence="5" id="KW-0548">Nucleotidyltransferase</keyword>
<evidence type="ECO:0000313" key="10">
    <source>
        <dbReference type="EMBL" id="SVA57595.1"/>
    </source>
</evidence>
<keyword evidence="6" id="KW-0479">Metal-binding</keyword>
<accession>A0A381WYL1</accession>
<comment type="similarity">
    <text evidence="2">Belongs to the glucose-1-phosphate thymidylyltransferase family.</text>
</comment>
<keyword evidence="4" id="KW-0808">Transferase</keyword>
<dbReference type="InterPro" id="IPR005907">
    <property type="entry name" value="G1P_thy_trans_s"/>
</dbReference>
<dbReference type="Gene3D" id="3.90.550.10">
    <property type="entry name" value="Spore Coat Polysaccharide Biosynthesis Protein SpsA, Chain A"/>
    <property type="match status" value="1"/>
</dbReference>
<evidence type="ECO:0000256" key="6">
    <source>
        <dbReference type="ARBA" id="ARBA00022723"/>
    </source>
</evidence>
<dbReference type="EMBL" id="UINC01013306">
    <property type="protein sequence ID" value="SVA57595.1"/>
    <property type="molecule type" value="Genomic_DNA"/>
</dbReference>
<organism evidence="10">
    <name type="scientific">marine metagenome</name>
    <dbReference type="NCBI Taxonomy" id="408172"/>
    <lineage>
        <taxon>unclassified sequences</taxon>
        <taxon>metagenomes</taxon>
        <taxon>ecological metagenomes</taxon>
    </lineage>
</organism>
<dbReference type="GO" id="GO:0046872">
    <property type="term" value="F:metal ion binding"/>
    <property type="evidence" value="ECO:0007669"/>
    <property type="project" value="UniProtKB-KW"/>
</dbReference>
<dbReference type="GO" id="GO:0008879">
    <property type="term" value="F:glucose-1-phosphate thymidylyltransferase activity"/>
    <property type="evidence" value="ECO:0007669"/>
    <property type="project" value="UniProtKB-EC"/>
</dbReference>
<keyword evidence="7" id="KW-0460">Magnesium</keyword>